<sequence length="180" mass="20258">MGSLFRKIRDIYLVKVKWRTYSIGKNFHAGRNVFLWGKNGIIIGDNCYIGKYSVIESSVKIGDDVLMANFVAIVGRYDHHYQQIGCSTRMASAIRDNDYNWLGKDTFTTIENDVWIGFGAIILGGINIGTGSIIAAGSVVTKDVAPYSIYAGNPAKKIKNRFENQEDLKRHIEIYKKNKI</sequence>
<evidence type="ECO:0000256" key="2">
    <source>
        <dbReference type="ARBA" id="ARBA00022679"/>
    </source>
</evidence>
<protein>
    <submittedName>
        <fullName evidence="5">Transferase family hexapeptide repeat protein</fullName>
    </submittedName>
</protein>
<keyword evidence="3" id="KW-0677">Repeat</keyword>
<comment type="similarity">
    <text evidence="1">Belongs to the transferase hexapeptide repeat family.</text>
</comment>
<dbReference type="Pfam" id="PF00132">
    <property type="entry name" value="Hexapep"/>
    <property type="match status" value="2"/>
</dbReference>
<dbReference type="SUPFAM" id="SSF51161">
    <property type="entry name" value="Trimeric LpxA-like enzymes"/>
    <property type="match status" value="1"/>
</dbReference>
<keyword evidence="4" id="KW-0012">Acyltransferase</keyword>
<evidence type="ECO:0000313" key="6">
    <source>
        <dbReference type="Proteomes" id="UP000317010"/>
    </source>
</evidence>
<dbReference type="InterPro" id="IPR001451">
    <property type="entry name" value="Hexapep"/>
</dbReference>
<dbReference type="RefSeq" id="WP_246138922.1">
    <property type="nucleotide sequence ID" value="NZ_VLLI01000001.1"/>
</dbReference>
<evidence type="ECO:0000313" key="5">
    <source>
        <dbReference type="EMBL" id="TWJ04625.1"/>
    </source>
</evidence>
<name>A0A562UHF3_9SPHI</name>
<evidence type="ECO:0000256" key="3">
    <source>
        <dbReference type="ARBA" id="ARBA00022737"/>
    </source>
</evidence>
<evidence type="ECO:0000256" key="1">
    <source>
        <dbReference type="ARBA" id="ARBA00007274"/>
    </source>
</evidence>
<keyword evidence="6" id="KW-1185">Reference proteome</keyword>
<dbReference type="InterPro" id="IPR050179">
    <property type="entry name" value="Trans_hexapeptide_repeat"/>
</dbReference>
<dbReference type="GO" id="GO:0016746">
    <property type="term" value="F:acyltransferase activity"/>
    <property type="evidence" value="ECO:0007669"/>
    <property type="project" value="UniProtKB-KW"/>
</dbReference>
<dbReference type="EMBL" id="VLLI01000001">
    <property type="protein sequence ID" value="TWJ04625.1"/>
    <property type="molecule type" value="Genomic_DNA"/>
</dbReference>
<dbReference type="PROSITE" id="PS00101">
    <property type="entry name" value="HEXAPEP_TRANSFERASES"/>
    <property type="match status" value="1"/>
</dbReference>
<dbReference type="Gene3D" id="2.160.10.10">
    <property type="entry name" value="Hexapeptide repeat proteins"/>
    <property type="match status" value="1"/>
</dbReference>
<keyword evidence="2 5" id="KW-0808">Transferase</keyword>
<dbReference type="InterPro" id="IPR018357">
    <property type="entry name" value="Hexapep_transf_CS"/>
</dbReference>
<dbReference type="PANTHER" id="PTHR43300:SF11">
    <property type="entry name" value="ACETYLTRANSFERASE RV3034C-RELATED"/>
    <property type="match status" value="1"/>
</dbReference>
<dbReference type="AlphaFoldDB" id="A0A562UHF3"/>
<evidence type="ECO:0000256" key="4">
    <source>
        <dbReference type="ARBA" id="ARBA00023315"/>
    </source>
</evidence>
<accession>A0A562UHF3</accession>
<reference evidence="5 6" key="1">
    <citation type="submission" date="2019-07" db="EMBL/GenBank/DDBJ databases">
        <title>Genomic Encyclopedia of Archaeal and Bacterial Type Strains, Phase II (KMG-II): from individual species to whole genera.</title>
        <authorList>
            <person name="Goeker M."/>
        </authorList>
    </citation>
    <scope>NUCLEOTIDE SEQUENCE [LARGE SCALE GENOMIC DNA]</scope>
    <source>
        <strain evidence="5 6">ATCC BAA-1854</strain>
    </source>
</reference>
<proteinExistence type="inferred from homology"/>
<comment type="caution">
    <text evidence="5">The sequence shown here is derived from an EMBL/GenBank/DDBJ whole genome shotgun (WGS) entry which is preliminary data.</text>
</comment>
<dbReference type="PANTHER" id="PTHR43300">
    <property type="entry name" value="ACETYLTRANSFERASE"/>
    <property type="match status" value="1"/>
</dbReference>
<dbReference type="Proteomes" id="UP000317010">
    <property type="component" value="Unassembled WGS sequence"/>
</dbReference>
<organism evidence="5 6">
    <name type="scientific">Mucilaginibacter frigoritolerans</name>
    <dbReference type="NCBI Taxonomy" id="652788"/>
    <lineage>
        <taxon>Bacteria</taxon>
        <taxon>Pseudomonadati</taxon>
        <taxon>Bacteroidota</taxon>
        <taxon>Sphingobacteriia</taxon>
        <taxon>Sphingobacteriales</taxon>
        <taxon>Sphingobacteriaceae</taxon>
        <taxon>Mucilaginibacter</taxon>
    </lineage>
</organism>
<dbReference type="InterPro" id="IPR011004">
    <property type="entry name" value="Trimer_LpxA-like_sf"/>
</dbReference>
<gene>
    <name evidence="5" type="ORF">JN11_00342</name>
</gene>